<protein>
    <submittedName>
        <fullName evidence="1">Uncharacterized protein</fullName>
    </submittedName>
</protein>
<dbReference type="EMBL" id="BSYO01000037">
    <property type="protein sequence ID" value="GMH30053.1"/>
    <property type="molecule type" value="Genomic_DNA"/>
</dbReference>
<gene>
    <name evidence="1" type="ORF">Nepgr_031896</name>
</gene>
<proteinExistence type="predicted"/>
<evidence type="ECO:0000313" key="1">
    <source>
        <dbReference type="EMBL" id="GMH30053.1"/>
    </source>
</evidence>
<name>A0AAD3TJI1_NEPGR</name>
<dbReference type="AlphaFoldDB" id="A0AAD3TJI1"/>
<sequence>MNVPQWMICHPHDTSPAMPQPSVPPKQLAAPSSLLFHLNAFLLAPQLGLSKLSPESIIDLKPNLGVGDPHHLTTVAH</sequence>
<comment type="caution">
    <text evidence="1">The sequence shown here is derived from an EMBL/GenBank/DDBJ whole genome shotgun (WGS) entry which is preliminary data.</text>
</comment>
<reference evidence="1" key="1">
    <citation type="submission" date="2023-05" db="EMBL/GenBank/DDBJ databases">
        <title>Nepenthes gracilis genome sequencing.</title>
        <authorList>
            <person name="Fukushima K."/>
        </authorList>
    </citation>
    <scope>NUCLEOTIDE SEQUENCE</scope>
    <source>
        <strain evidence="1">SING2019-196</strain>
    </source>
</reference>
<organism evidence="1 2">
    <name type="scientific">Nepenthes gracilis</name>
    <name type="common">Slender pitcher plant</name>
    <dbReference type="NCBI Taxonomy" id="150966"/>
    <lineage>
        <taxon>Eukaryota</taxon>
        <taxon>Viridiplantae</taxon>
        <taxon>Streptophyta</taxon>
        <taxon>Embryophyta</taxon>
        <taxon>Tracheophyta</taxon>
        <taxon>Spermatophyta</taxon>
        <taxon>Magnoliopsida</taxon>
        <taxon>eudicotyledons</taxon>
        <taxon>Gunneridae</taxon>
        <taxon>Pentapetalae</taxon>
        <taxon>Caryophyllales</taxon>
        <taxon>Nepenthaceae</taxon>
        <taxon>Nepenthes</taxon>
    </lineage>
</organism>
<evidence type="ECO:0000313" key="2">
    <source>
        <dbReference type="Proteomes" id="UP001279734"/>
    </source>
</evidence>
<keyword evidence="2" id="KW-1185">Reference proteome</keyword>
<accession>A0AAD3TJI1</accession>
<dbReference type="Proteomes" id="UP001279734">
    <property type="component" value="Unassembled WGS sequence"/>
</dbReference>